<proteinExistence type="predicted"/>
<reference evidence="1" key="1">
    <citation type="journal article" date="2021" name="Proc. Natl. Acad. Sci. U.S.A.">
        <title>A Catalog of Tens of Thousands of Viruses from Human Metagenomes Reveals Hidden Associations with Chronic Diseases.</title>
        <authorList>
            <person name="Tisza M.J."/>
            <person name="Buck C.B."/>
        </authorList>
    </citation>
    <scope>NUCLEOTIDE SEQUENCE</scope>
    <source>
        <strain evidence="1">CtvBz3</strain>
    </source>
</reference>
<accession>A0A8S5TXJ4</accession>
<evidence type="ECO:0000313" key="1">
    <source>
        <dbReference type="EMBL" id="DAF86924.1"/>
    </source>
</evidence>
<organism evidence="1">
    <name type="scientific">Siphoviridae sp. ctvBz3</name>
    <dbReference type="NCBI Taxonomy" id="2825720"/>
    <lineage>
        <taxon>Viruses</taxon>
        <taxon>Duplodnaviria</taxon>
        <taxon>Heunggongvirae</taxon>
        <taxon>Uroviricota</taxon>
        <taxon>Caudoviricetes</taxon>
    </lineage>
</organism>
<name>A0A8S5TXJ4_9CAUD</name>
<dbReference type="EMBL" id="BK015955">
    <property type="protein sequence ID" value="DAF86924.1"/>
    <property type="molecule type" value="Genomic_DNA"/>
</dbReference>
<protein>
    <submittedName>
        <fullName evidence="1">Uncharacterized protein</fullName>
    </submittedName>
</protein>
<sequence length="89" mass="9816">MTQINLEEVKKQAVHDGILEAICLLRETRNKVNSLILDEEVTCVIDAEGQLIRMSNSLCNFTTELSGIVGVIFSDRADEAIGKALKLNI</sequence>